<organism evidence="1">
    <name type="scientific">Synechococcus virus S-PRM1</name>
    <dbReference type="NCBI Taxonomy" id="2100130"/>
    <lineage>
        <taxon>Viruses</taxon>
        <taxon>Duplodnaviria</taxon>
        <taxon>Heunggongvirae</taxon>
        <taxon>Uroviricota</taxon>
        <taxon>Caudoviricetes</taxon>
        <taxon>Pantevenvirales</taxon>
        <taxon>Kyanoviridae</taxon>
        <taxon>Makelovirus</taxon>
        <taxon>Makelovirus prm1</taxon>
    </lineage>
</organism>
<evidence type="ECO:0000313" key="2">
    <source>
        <dbReference type="Proteomes" id="UP000259950"/>
    </source>
</evidence>
<sequence length="107" mass="12558">MFKENMRRAKSLHKFHLREKRKDAFAKLDAQYMMAQEDNDTDAMEAIKQKKRVLRDLPAASEITNATCINDLRNHWPEELDCVCPYTQAEQSGVPNNFEELVELEEE</sequence>
<evidence type="ECO:0000313" key="1">
    <source>
        <dbReference type="EMBL" id="AXN58372.1"/>
    </source>
</evidence>
<protein>
    <submittedName>
        <fullName evidence="1">Uncharacterized protein</fullName>
    </submittedName>
</protein>
<dbReference type="Proteomes" id="UP000259950">
    <property type="component" value="Segment"/>
</dbReference>
<dbReference type="EMBL" id="MH629685">
    <property type="protein sequence ID" value="AXN58372.1"/>
    <property type="molecule type" value="Genomic_DNA"/>
</dbReference>
<dbReference type="RefSeq" id="YP_010097885.1">
    <property type="nucleotide sequence ID" value="NC_055761.1"/>
</dbReference>
<accession>A0A346FK67</accession>
<name>A0A346FK67_9CAUD</name>
<proteinExistence type="predicted"/>
<dbReference type="KEGG" id="vg:65115552"/>
<keyword evidence="2" id="KW-1185">Reference proteome</keyword>
<dbReference type="GeneID" id="65115552"/>
<reference evidence="1" key="1">
    <citation type="submission" date="2018-07" db="EMBL/GenBank/DDBJ databases">
        <title>Complete genome sequence of the cyanophage S-PRM1 isolated from Singapore coastal waters.</title>
        <authorList>
            <person name="Chenard C."/>
            <person name="Kolundzija S."/>
            <person name="Lauro F.M."/>
        </authorList>
    </citation>
    <scope>NUCLEOTIDE SEQUENCE [LARGE SCALE GENOMIC DNA]</scope>
</reference>